<reference evidence="3 4" key="1">
    <citation type="submission" date="2016-10" db="EMBL/GenBank/DDBJ databases">
        <authorList>
            <person name="de Groot N.N."/>
        </authorList>
    </citation>
    <scope>NUCLEOTIDE SEQUENCE [LARGE SCALE GENOMIC DNA]</scope>
    <source>
        <strain evidence="3 4">JCM 11308</strain>
    </source>
</reference>
<evidence type="ECO:0000313" key="3">
    <source>
        <dbReference type="EMBL" id="SDE63118.1"/>
    </source>
</evidence>
<evidence type="ECO:0000313" key="4">
    <source>
        <dbReference type="Proteomes" id="UP000199417"/>
    </source>
</evidence>
<feature type="chain" id="PRO_5011758292" description="6-phosphogluconolactonase, cycloisomerase 2 family" evidence="2">
    <location>
        <begin position="32"/>
        <end position="489"/>
    </location>
</feature>
<gene>
    <name evidence="3" type="ORF">SAMN05444580_12424</name>
</gene>
<accession>A0A1G7EHK0</accession>
<dbReference type="STRING" id="168276.SAMN05444580_12424"/>
<evidence type="ECO:0000256" key="1">
    <source>
        <dbReference type="SAM" id="MobiDB-lite"/>
    </source>
</evidence>
<feature type="signal peptide" evidence="2">
    <location>
        <begin position="1"/>
        <end position="31"/>
    </location>
</feature>
<protein>
    <recommendedName>
        <fullName evidence="5">6-phosphogluconolactonase, cycloisomerase 2 family</fullName>
    </recommendedName>
</protein>
<dbReference type="AlphaFoldDB" id="A0A1G7EHK0"/>
<dbReference type="SUPFAM" id="SSF63825">
    <property type="entry name" value="YWTD domain"/>
    <property type="match status" value="1"/>
</dbReference>
<name>A0A1G7EHK0_9NOCA</name>
<evidence type="ECO:0000256" key="2">
    <source>
        <dbReference type="SAM" id="SignalP"/>
    </source>
</evidence>
<feature type="region of interest" description="Disordered" evidence="1">
    <location>
        <begin position="38"/>
        <end position="59"/>
    </location>
</feature>
<dbReference type="EMBL" id="FNAB01000024">
    <property type="protein sequence ID" value="SDE63118.1"/>
    <property type="molecule type" value="Genomic_DNA"/>
</dbReference>
<keyword evidence="2" id="KW-0732">Signal</keyword>
<sequence>MHSVPKTSLRTASAFAALSLSLVLGSGTALAQPWGPLAPPNPFLGPDGTSTMHGDAGSSDVTTLAGPGTEVSATAQSLLAACPTLLQGSDGLVVALCTPIVSRIPTVHLINPDAPASPLAKLELAKGSLLGGVYAFLDDENRLVVVDGSRKLLRIGHTGNSLSVDSTVDLTGAVPDGDAVTGLVPDWQGNVWFATGAGVIGSVDAAGVARTVRVPEGEQVQNSISSSPAGVSVATTHALYQLSLAADGTPKVDWRQGYDRGSARKPGQLSWGTGSTPTFFGPNTGYEYVTMVDSADTRVNLLVHRTDNGQEVCKVPVLGSGGPGSENSPIGVGNSVFVASTYGYPYPAVPEGAGPAVPATAPFTGGMTRVDVDADGTGCHEVWDNTVRSSAVPHLSTADGHLYTVQRKGTGGPLDGYEFTVIDPATGQVLSTTGMPGTTANDTLQMSALITAKGDYLQGTVTGMVRVSAGEGGGSGSLGSLGGLGSSAS</sequence>
<evidence type="ECO:0008006" key="5">
    <source>
        <dbReference type="Google" id="ProtNLM"/>
    </source>
</evidence>
<proteinExistence type="predicted"/>
<dbReference type="RefSeq" id="WP_072847129.1">
    <property type="nucleotide sequence ID" value="NZ_FNAB01000024.1"/>
</dbReference>
<organism evidence="3 4">
    <name type="scientific">Rhodococcus tukisamuensis</name>
    <dbReference type="NCBI Taxonomy" id="168276"/>
    <lineage>
        <taxon>Bacteria</taxon>
        <taxon>Bacillati</taxon>
        <taxon>Actinomycetota</taxon>
        <taxon>Actinomycetes</taxon>
        <taxon>Mycobacteriales</taxon>
        <taxon>Nocardiaceae</taxon>
        <taxon>Rhodococcus</taxon>
    </lineage>
</organism>
<dbReference type="Proteomes" id="UP000199417">
    <property type="component" value="Unassembled WGS sequence"/>
</dbReference>
<keyword evidence="4" id="KW-1185">Reference proteome</keyword>